<gene>
    <name evidence="1" type="ORF">HINF_LOCUS42585</name>
    <name evidence="2" type="ORF">HINF_LOCUS52035</name>
</gene>
<evidence type="ECO:0008006" key="4">
    <source>
        <dbReference type="Google" id="ProtNLM"/>
    </source>
</evidence>
<organism evidence="1">
    <name type="scientific">Hexamita inflata</name>
    <dbReference type="NCBI Taxonomy" id="28002"/>
    <lineage>
        <taxon>Eukaryota</taxon>
        <taxon>Metamonada</taxon>
        <taxon>Diplomonadida</taxon>
        <taxon>Hexamitidae</taxon>
        <taxon>Hexamitinae</taxon>
        <taxon>Hexamita</taxon>
    </lineage>
</organism>
<sequence>MHTGYILGLDQSNQQINNENIKENDCDSTLPTKQTDKYKTRTTKNTCSRTASINQISGKSILGSKKRYSDNFEYAVLDNLTIIGFLELQQDKTYYFVSFHEGLHDSGYDPCLFKRIPTRCAFTKKQNELLEEFKRQHSYDVFDSFWDMNWENFTQTKQQVQTKVRSMLADNRPDILLNDFATKYNLNYLHRCDQSTSFQHHFGFCNQKFKEYFNNHAYVMQLDYSFFKLKNRQAIVIHVLSSYAFSKLAIPIAFYIIVKTEEAMFGETDKNTELSVEYFAQQLEFKQLQYCVTDCGKVYETQKLRSVLNNHLKNLNKGEFTGTFSKCGHHKWMHMKPTQLQKKFADNDRNIKYQMQNTYFNWISAPFEEEKDYYYECLENLYADVGLANKPVYGRYLDQMVVEEQQYCIIYRPMTFSGPIAQTTQIGESINHSRLKRLLNEKSGLYDVVVALSCTDQSFKDTIQNHLVHNSGHSEKDCLGGCVLKANETVQQQIWKAKYNYKATEVIVQPNSVIKLQISLNDTVIIPYFYDLKGWQTAIQLSKRLEFIQQLKTPLDTELQQEYKQLLASIRCPCACRVQSELSCVHEACILNHLQAVDNKYLLTSLVRVEYTQKWLHENLPKYFETREFYQLHGNRDKQNLMTSQKINTKNIESFMYIVTEVKNALK</sequence>
<dbReference type="AlphaFoldDB" id="A0AA86UEH1"/>
<dbReference type="EMBL" id="CAXDID020000257">
    <property type="protein sequence ID" value="CAL6065842.1"/>
    <property type="molecule type" value="Genomic_DNA"/>
</dbReference>
<comment type="caution">
    <text evidence="1">The sequence shown here is derived from an EMBL/GenBank/DDBJ whole genome shotgun (WGS) entry which is preliminary data.</text>
</comment>
<evidence type="ECO:0000313" key="1">
    <source>
        <dbReference type="EMBL" id="CAI9954940.1"/>
    </source>
</evidence>
<name>A0AA86UEH1_9EUKA</name>
<evidence type="ECO:0000313" key="2">
    <source>
        <dbReference type="EMBL" id="CAL6065842.1"/>
    </source>
</evidence>
<accession>A0AA86UEH1</accession>
<keyword evidence="3" id="KW-1185">Reference proteome</keyword>
<evidence type="ECO:0000313" key="3">
    <source>
        <dbReference type="Proteomes" id="UP001642409"/>
    </source>
</evidence>
<dbReference type="EMBL" id="CATOUU010000852">
    <property type="protein sequence ID" value="CAI9954940.1"/>
    <property type="molecule type" value="Genomic_DNA"/>
</dbReference>
<reference evidence="2 3" key="2">
    <citation type="submission" date="2024-07" db="EMBL/GenBank/DDBJ databases">
        <authorList>
            <person name="Akdeniz Z."/>
        </authorList>
    </citation>
    <scope>NUCLEOTIDE SEQUENCE [LARGE SCALE GENOMIC DNA]</scope>
</reference>
<protein>
    <recommendedName>
        <fullName evidence="4">SWIM-type domain-containing protein</fullName>
    </recommendedName>
</protein>
<dbReference type="Proteomes" id="UP001642409">
    <property type="component" value="Unassembled WGS sequence"/>
</dbReference>
<proteinExistence type="predicted"/>
<reference evidence="1" key="1">
    <citation type="submission" date="2023-06" db="EMBL/GenBank/DDBJ databases">
        <authorList>
            <person name="Kurt Z."/>
        </authorList>
    </citation>
    <scope>NUCLEOTIDE SEQUENCE</scope>
</reference>